<dbReference type="EMBL" id="JAVIJP010000030">
    <property type="protein sequence ID" value="KAL3633250.1"/>
    <property type="molecule type" value="Genomic_DNA"/>
</dbReference>
<dbReference type="Proteomes" id="UP001632038">
    <property type="component" value="Unassembled WGS sequence"/>
</dbReference>
<name>A0ABD3CX65_9LAMI</name>
<organism evidence="1 2">
    <name type="scientific">Castilleja foliolosa</name>
    <dbReference type="NCBI Taxonomy" id="1961234"/>
    <lineage>
        <taxon>Eukaryota</taxon>
        <taxon>Viridiplantae</taxon>
        <taxon>Streptophyta</taxon>
        <taxon>Embryophyta</taxon>
        <taxon>Tracheophyta</taxon>
        <taxon>Spermatophyta</taxon>
        <taxon>Magnoliopsida</taxon>
        <taxon>eudicotyledons</taxon>
        <taxon>Gunneridae</taxon>
        <taxon>Pentapetalae</taxon>
        <taxon>asterids</taxon>
        <taxon>lamiids</taxon>
        <taxon>Lamiales</taxon>
        <taxon>Orobanchaceae</taxon>
        <taxon>Pedicularideae</taxon>
        <taxon>Castillejinae</taxon>
        <taxon>Castilleja</taxon>
    </lineage>
</organism>
<protein>
    <submittedName>
        <fullName evidence="1">Uncharacterized protein</fullName>
    </submittedName>
</protein>
<gene>
    <name evidence="1" type="ORF">CASFOL_022777</name>
</gene>
<reference evidence="2" key="1">
    <citation type="journal article" date="2024" name="IScience">
        <title>Strigolactones Initiate the Formation of Haustorium-like Structures in Castilleja.</title>
        <authorList>
            <person name="Buerger M."/>
            <person name="Peterson D."/>
            <person name="Chory J."/>
        </authorList>
    </citation>
    <scope>NUCLEOTIDE SEQUENCE [LARGE SCALE GENOMIC DNA]</scope>
</reference>
<dbReference type="AlphaFoldDB" id="A0ABD3CX65"/>
<evidence type="ECO:0000313" key="1">
    <source>
        <dbReference type="EMBL" id="KAL3633250.1"/>
    </source>
</evidence>
<comment type="caution">
    <text evidence="1">The sequence shown here is derived from an EMBL/GenBank/DDBJ whole genome shotgun (WGS) entry which is preliminary data.</text>
</comment>
<evidence type="ECO:0000313" key="2">
    <source>
        <dbReference type="Proteomes" id="UP001632038"/>
    </source>
</evidence>
<proteinExistence type="predicted"/>
<accession>A0ABD3CX65</accession>
<keyword evidence="2" id="KW-1185">Reference proteome</keyword>
<sequence>MFARVALDPCNTHPSCQQVIQGLETIFAGLRERVSF</sequence>